<dbReference type="InterPro" id="IPR037185">
    <property type="entry name" value="EmrE-like"/>
</dbReference>
<reference evidence="11 12" key="1">
    <citation type="submission" date="2018-11" db="EMBL/GenBank/DDBJ databases">
        <title>Draft genome sequence of Ferruginibacter sp. BO-59.</title>
        <authorList>
            <person name="Im W.T."/>
        </authorList>
    </citation>
    <scope>NUCLEOTIDE SEQUENCE [LARGE SCALE GENOMIC DNA]</scope>
    <source>
        <strain evidence="11 12">BO-59</strain>
    </source>
</reference>
<dbReference type="Proteomes" id="UP000267223">
    <property type="component" value="Unassembled WGS sequence"/>
</dbReference>
<dbReference type="AlphaFoldDB" id="A0A3M9N8W3"/>
<gene>
    <name evidence="11" type="ORF">EFY79_16280</name>
</gene>
<proteinExistence type="inferred from homology"/>
<dbReference type="SUPFAM" id="SSF103481">
    <property type="entry name" value="Multidrug resistance efflux transporter EmrE"/>
    <property type="match status" value="1"/>
</dbReference>
<protein>
    <recommendedName>
        <fullName evidence="8">Guanidinium exporter</fullName>
    </recommendedName>
</protein>
<dbReference type="InterPro" id="IPR000390">
    <property type="entry name" value="Small_drug/metabolite_transptr"/>
</dbReference>
<dbReference type="OrthoDB" id="21828at2"/>
<comment type="similarity">
    <text evidence="7">Belongs to the drug/metabolite transporter (DMT) superfamily. Small multidrug resistance (SMR) (TC 2.A.7.1) family. Gdx/SugE subfamily.</text>
</comment>
<evidence type="ECO:0000256" key="2">
    <source>
        <dbReference type="ARBA" id="ARBA00022448"/>
    </source>
</evidence>
<dbReference type="Gene3D" id="1.10.3730.20">
    <property type="match status" value="1"/>
</dbReference>
<keyword evidence="2" id="KW-0813">Transport</keyword>
<feature type="transmembrane region" description="Helical" evidence="10">
    <location>
        <begin position="35"/>
        <end position="52"/>
    </location>
</feature>
<feature type="transmembrane region" description="Helical" evidence="10">
    <location>
        <begin position="92"/>
        <end position="111"/>
    </location>
</feature>
<evidence type="ECO:0000256" key="6">
    <source>
        <dbReference type="ARBA" id="ARBA00023136"/>
    </source>
</evidence>
<evidence type="ECO:0000256" key="4">
    <source>
        <dbReference type="ARBA" id="ARBA00022692"/>
    </source>
</evidence>
<dbReference type="PANTHER" id="PTHR30561">
    <property type="entry name" value="SMR FAMILY PROTON-DEPENDENT DRUG EFFLUX TRANSPORTER SUGE"/>
    <property type="match status" value="1"/>
</dbReference>
<evidence type="ECO:0000256" key="10">
    <source>
        <dbReference type="SAM" id="Phobius"/>
    </source>
</evidence>
<dbReference type="GO" id="GO:0005886">
    <property type="term" value="C:plasma membrane"/>
    <property type="evidence" value="ECO:0007669"/>
    <property type="project" value="UniProtKB-SubCell"/>
</dbReference>
<dbReference type="Pfam" id="PF00893">
    <property type="entry name" value="Multi_Drug_Res"/>
    <property type="match status" value="1"/>
</dbReference>
<evidence type="ECO:0000256" key="9">
    <source>
        <dbReference type="RuleBase" id="RU003942"/>
    </source>
</evidence>
<keyword evidence="5 10" id="KW-1133">Transmembrane helix</keyword>
<keyword evidence="12" id="KW-1185">Reference proteome</keyword>
<keyword evidence="6 10" id="KW-0472">Membrane</keyword>
<dbReference type="EMBL" id="RJJR01000014">
    <property type="protein sequence ID" value="RNI34250.1"/>
    <property type="molecule type" value="Genomic_DNA"/>
</dbReference>
<name>A0A3M9N8W3_9BACT</name>
<evidence type="ECO:0000256" key="3">
    <source>
        <dbReference type="ARBA" id="ARBA00022475"/>
    </source>
</evidence>
<dbReference type="GO" id="GO:0022857">
    <property type="term" value="F:transmembrane transporter activity"/>
    <property type="evidence" value="ECO:0007669"/>
    <property type="project" value="InterPro"/>
</dbReference>
<evidence type="ECO:0000256" key="8">
    <source>
        <dbReference type="ARBA" id="ARBA00039168"/>
    </source>
</evidence>
<organism evidence="11 12">
    <name type="scientific">Hanamia caeni</name>
    <dbReference type="NCBI Taxonomy" id="2294116"/>
    <lineage>
        <taxon>Bacteria</taxon>
        <taxon>Pseudomonadati</taxon>
        <taxon>Bacteroidota</taxon>
        <taxon>Chitinophagia</taxon>
        <taxon>Chitinophagales</taxon>
        <taxon>Chitinophagaceae</taxon>
        <taxon>Hanamia</taxon>
    </lineage>
</organism>
<accession>A0A3M9N8W3</accession>
<keyword evidence="3" id="KW-1003">Cell membrane</keyword>
<dbReference type="InterPro" id="IPR045324">
    <property type="entry name" value="Small_multidrug_res"/>
</dbReference>
<evidence type="ECO:0000256" key="5">
    <source>
        <dbReference type="ARBA" id="ARBA00022989"/>
    </source>
</evidence>
<dbReference type="PANTHER" id="PTHR30561:SF0">
    <property type="entry name" value="GUANIDINIUM EXPORTER"/>
    <property type="match status" value="1"/>
</dbReference>
<comment type="subcellular location">
    <subcellularLocation>
        <location evidence="1 9">Cell membrane</location>
        <topology evidence="1 9">Multi-pass membrane protein</topology>
    </subcellularLocation>
</comment>
<dbReference type="RefSeq" id="WP_123121791.1">
    <property type="nucleotide sequence ID" value="NZ_RJJR01000014.1"/>
</dbReference>
<evidence type="ECO:0000313" key="12">
    <source>
        <dbReference type="Proteomes" id="UP000267223"/>
    </source>
</evidence>
<comment type="caution">
    <text evidence="11">The sequence shown here is derived from an EMBL/GenBank/DDBJ whole genome shotgun (WGS) entry which is preliminary data.</text>
</comment>
<feature type="transmembrane region" description="Helical" evidence="10">
    <location>
        <begin position="64"/>
        <end position="86"/>
    </location>
</feature>
<keyword evidence="4 9" id="KW-0812">Transmembrane</keyword>
<evidence type="ECO:0000256" key="1">
    <source>
        <dbReference type="ARBA" id="ARBA00004651"/>
    </source>
</evidence>
<sequence length="116" mass="12451">MSVNWILLIIGGLFETCFAVSLGKAQQSSGKELWLWLLAFAISVSLSMLLLFKSMGGEKAIPVGTAYAVWTAIGAIGTVIAGIIIFKEPVNFWRVFFLSTLVISVVGLQMVSSHAA</sequence>
<evidence type="ECO:0000313" key="11">
    <source>
        <dbReference type="EMBL" id="RNI34250.1"/>
    </source>
</evidence>
<evidence type="ECO:0000256" key="7">
    <source>
        <dbReference type="ARBA" id="ARBA00038151"/>
    </source>
</evidence>